<dbReference type="OMA" id="IRVQVHP"/>
<dbReference type="InParanoid" id="W3WSZ5"/>
<dbReference type="SUPFAM" id="SSF81383">
    <property type="entry name" value="F-box domain"/>
    <property type="match status" value="1"/>
</dbReference>
<dbReference type="Proteomes" id="UP000030651">
    <property type="component" value="Unassembled WGS sequence"/>
</dbReference>
<dbReference type="RefSeq" id="XP_007839667.1">
    <property type="nucleotide sequence ID" value="XM_007841476.1"/>
</dbReference>
<keyword evidence="4" id="KW-1185">Reference proteome</keyword>
<dbReference type="GeneID" id="19277908"/>
<dbReference type="HOGENOM" id="CLU_490981_0_0_1"/>
<feature type="compositionally biased region" description="Acidic residues" evidence="1">
    <location>
        <begin position="496"/>
        <end position="547"/>
    </location>
</feature>
<dbReference type="AlphaFoldDB" id="W3WSZ5"/>
<dbReference type="eggNOG" id="ENOG502S8B5">
    <property type="taxonomic scope" value="Eukaryota"/>
</dbReference>
<evidence type="ECO:0000313" key="4">
    <source>
        <dbReference type="Proteomes" id="UP000030651"/>
    </source>
</evidence>
<dbReference type="STRING" id="1229662.W3WSZ5"/>
<gene>
    <name evidence="3" type="ORF">PFICI_12895</name>
</gene>
<feature type="domain" description="F-box" evidence="2">
    <location>
        <begin position="1"/>
        <end position="43"/>
    </location>
</feature>
<dbReference type="OrthoDB" id="5422579at2759"/>
<evidence type="ECO:0000313" key="3">
    <source>
        <dbReference type="EMBL" id="ETS75951.1"/>
    </source>
</evidence>
<dbReference type="InterPro" id="IPR036047">
    <property type="entry name" value="F-box-like_dom_sf"/>
</dbReference>
<name>W3WSZ5_PESFW</name>
<protein>
    <recommendedName>
        <fullName evidence="2">F-box domain-containing protein</fullName>
    </recommendedName>
</protein>
<feature type="region of interest" description="Disordered" evidence="1">
    <location>
        <begin position="489"/>
        <end position="547"/>
    </location>
</feature>
<evidence type="ECO:0000259" key="2">
    <source>
        <dbReference type="PROSITE" id="PS50181"/>
    </source>
</evidence>
<dbReference type="CDD" id="cd09917">
    <property type="entry name" value="F-box_SF"/>
    <property type="match status" value="1"/>
</dbReference>
<dbReference type="KEGG" id="pfy:PFICI_12895"/>
<dbReference type="EMBL" id="KI912118">
    <property type="protein sequence ID" value="ETS75951.1"/>
    <property type="molecule type" value="Genomic_DNA"/>
</dbReference>
<reference evidence="4" key="1">
    <citation type="journal article" date="2015" name="BMC Genomics">
        <title>Genomic and transcriptomic analysis of the endophytic fungus Pestalotiopsis fici reveals its lifestyle and high potential for synthesis of natural products.</title>
        <authorList>
            <person name="Wang X."/>
            <person name="Zhang X."/>
            <person name="Liu L."/>
            <person name="Xiang M."/>
            <person name="Wang W."/>
            <person name="Sun X."/>
            <person name="Che Y."/>
            <person name="Guo L."/>
            <person name="Liu G."/>
            <person name="Guo L."/>
            <person name="Wang C."/>
            <person name="Yin W.B."/>
            <person name="Stadler M."/>
            <person name="Zhang X."/>
            <person name="Liu X."/>
        </authorList>
    </citation>
    <scope>NUCLEOTIDE SEQUENCE [LARGE SCALE GENOMIC DNA]</scope>
    <source>
        <strain evidence="4">W106-1 / CGMCC3.15140</strain>
    </source>
</reference>
<dbReference type="PROSITE" id="PS50181">
    <property type="entry name" value="FBOX"/>
    <property type="match status" value="1"/>
</dbReference>
<organism evidence="3 4">
    <name type="scientific">Pestalotiopsis fici (strain W106-1 / CGMCC3.15140)</name>
    <dbReference type="NCBI Taxonomy" id="1229662"/>
    <lineage>
        <taxon>Eukaryota</taxon>
        <taxon>Fungi</taxon>
        <taxon>Dikarya</taxon>
        <taxon>Ascomycota</taxon>
        <taxon>Pezizomycotina</taxon>
        <taxon>Sordariomycetes</taxon>
        <taxon>Xylariomycetidae</taxon>
        <taxon>Amphisphaeriales</taxon>
        <taxon>Sporocadaceae</taxon>
        <taxon>Pestalotiopsis</taxon>
    </lineage>
</organism>
<dbReference type="Pfam" id="PF00646">
    <property type="entry name" value="F-box"/>
    <property type="match status" value="1"/>
</dbReference>
<proteinExistence type="predicted"/>
<sequence>MDRLSSELLLVVVSFLDIKDLLRFRLVNKAFAVIGAPYILPEVAFYLHDKDLAKLKEIAAHPVFARNVKKLMYITDKLKPRADSYERYVREYETTRAMMRLNEEKALHRSHLMNLSDIQLKQHYSRYLEEIKAQRLNIRERRDFTHLVEVLPSFCNLQTVTVTSGNQFNARRWKLPSPYNDCAHDPHYHDPQQGVRELEAMLEALAIANVKIEELQAGSMNWQFFAQDSERLSQLFAPLANLTSIDLCLELETDDDGIAEFDELESCRDVLCRGMLRDLLKSMPGLKEFSIVLTGEFDEEEAVASLDWVIAPGYRWPQLSGITLEGFDCTRAALWNFLDLHKDNLTSLYLGDIVMHGSWHKLLPDIRHNLNLDDVLIYGRIYGYTDEGGETDEGFGPLDTWDEAWNLSVPEAYPDDMRSSISRYCECNGNNYPDEIPLDGATVAKYFESHVRREGMLSQAEDDELMEKEQVKFHEKYAEEFEWFKRNARHEISDGSQDEEDVDEEEEEDEEDEEEDNDEDEDEGEDDVDGEDEEEEDGDSGSDNSVD</sequence>
<evidence type="ECO:0000256" key="1">
    <source>
        <dbReference type="SAM" id="MobiDB-lite"/>
    </source>
</evidence>
<dbReference type="InterPro" id="IPR001810">
    <property type="entry name" value="F-box_dom"/>
</dbReference>
<accession>W3WSZ5</accession>